<dbReference type="Proteomes" id="UP001590951">
    <property type="component" value="Unassembled WGS sequence"/>
</dbReference>
<dbReference type="InterPro" id="IPR027417">
    <property type="entry name" value="P-loop_NTPase"/>
</dbReference>
<keyword evidence="4" id="KW-1185">Reference proteome</keyword>
<evidence type="ECO:0000256" key="1">
    <source>
        <dbReference type="ARBA" id="ARBA00022741"/>
    </source>
</evidence>
<dbReference type="Gene3D" id="3.40.50.300">
    <property type="entry name" value="P-loop containing nucleotide triphosphate hydrolases"/>
    <property type="match status" value="1"/>
</dbReference>
<name>A0ABR4BN87_9LECA</name>
<proteinExistence type="predicted"/>
<keyword evidence="1" id="KW-0547">Nucleotide-binding</keyword>
<gene>
    <name evidence="3" type="ORF">ABVK25_000532</name>
</gene>
<organism evidence="3 4">
    <name type="scientific">Lepraria finkii</name>
    <dbReference type="NCBI Taxonomy" id="1340010"/>
    <lineage>
        <taxon>Eukaryota</taxon>
        <taxon>Fungi</taxon>
        <taxon>Dikarya</taxon>
        <taxon>Ascomycota</taxon>
        <taxon>Pezizomycotina</taxon>
        <taxon>Lecanoromycetes</taxon>
        <taxon>OSLEUM clade</taxon>
        <taxon>Lecanoromycetidae</taxon>
        <taxon>Lecanorales</taxon>
        <taxon>Lecanorineae</taxon>
        <taxon>Stereocaulaceae</taxon>
        <taxon>Lepraria</taxon>
    </lineage>
</organism>
<dbReference type="PANTHER" id="PTHR24223">
    <property type="entry name" value="ATP-BINDING CASSETTE SUB-FAMILY C"/>
    <property type="match status" value="1"/>
</dbReference>
<comment type="caution">
    <text evidence="3">The sequence shown here is derived from an EMBL/GenBank/DDBJ whole genome shotgun (WGS) entry which is preliminary data.</text>
</comment>
<keyword evidence="2" id="KW-0067">ATP-binding</keyword>
<dbReference type="InterPro" id="IPR050173">
    <property type="entry name" value="ABC_transporter_C-like"/>
</dbReference>
<dbReference type="EMBL" id="JBHFEH010000001">
    <property type="protein sequence ID" value="KAL2059240.1"/>
    <property type="molecule type" value="Genomic_DNA"/>
</dbReference>
<evidence type="ECO:0000313" key="4">
    <source>
        <dbReference type="Proteomes" id="UP001590951"/>
    </source>
</evidence>
<protein>
    <submittedName>
        <fullName evidence="3">Uncharacterized protein</fullName>
    </submittedName>
</protein>
<evidence type="ECO:0000256" key="2">
    <source>
        <dbReference type="ARBA" id="ARBA00022840"/>
    </source>
</evidence>
<evidence type="ECO:0000313" key="3">
    <source>
        <dbReference type="EMBL" id="KAL2059240.1"/>
    </source>
</evidence>
<dbReference type="SUPFAM" id="SSF52540">
    <property type="entry name" value="P-loop containing nucleoside triphosphate hydrolases"/>
    <property type="match status" value="1"/>
</dbReference>
<sequence length="161" mass="17795">MRVALARAFYARKKLVILDHILAGLDSTTEEEGFSSVLGPQGLLRRQGATVILATNSVHRLSDAEYITALNGDGEIDEIGTFDRLIGNHGYISSLNLAYRKPQAATNVNRLTNLLQGMPQLRTPVDMSETEKNTSGDLTIYKNYIDTFGWGNWTVFTSICL</sequence>
<reference evidence="3 4" key="1">
    <citation type="submission" date="2024-09" db="EMBL/GenBank/DDBJ databases">
        <title>Rethinking Asexuality: The Enigmatic Case of Functional Sexual Genes in Lepraria (Stereocaulaceae).</title>
        <authorList>
            <person name="Doellman M."/>
            <person name="Sun Y."/>
            <person name="Barcenas-Pena A."/>
            <person name="Lumbsch H.T."/>
            <person name="Grewe F."/>
        </authorList>
    </citation>
    <scope>NUCLEOTIDE SEQUENCE [LARGE SCALE GENOMIC DNA]</scope>
    <source>
        <strain evidence="3 4">Grewe 0041</strain>
    </source>
</reference>
<accession>A0ABR4BN87</accession>
<dbReference type="PANTHER" id="PTHR24223:SF399">
    <property type="entry name" value="ABC TRANSPORTER ATNG"/>
    <property type="match status" value="1"/>
</dbReference>